<accession>A0A8J3EGP0</accession>
<dbReference type="InterPro" id="IPR045632">
    <property type="entry name" value="DUF6314"/>
</dbReference>
<evidence type="ECO:0000313" key="2">
    <source>
        <dbReference type="EMBL" id="GGG74624.1"/>
    </source>
</evidence>
<reference evidence="2" key="2">
    <citation type="submission" date="2020-09" db="EMBL/GenBank/DDBJ databases">
        <authorList>
            <person name="Sun Q."/>
            <person name="Zhou Y."/>
        </authorList>
    </citation>
    <scope>NUCLEOTIDE SEQUENCE</scope>
    <source>
        <strain evidence="2">CGMCC 1.15762</strain>
    </source>
</reference>
<evidence type="ECO:0000259" key="1">
    <source>
        <dbReference type="Pfam" id="PF19834"/>
    </source>
</evidence>
<feature type="domain" description="DUF6314" evidence="1">
    <location>
        <begin position="6"/>
        <end position="127"/>
    </location>
</feature>
<dbReference type="EMBL" id="BMJV01000004">
    <property type="protein sequence ID" value="GGG74624.1"/>
    <property type="molecule type" value="Genomic_DNA"/>
</dbReference>
<dbReference type="AlphaFoldDB" id="A0A8J3EGP0"/>
<protein>
    <recommendedName>
        <fullName evidence="1">DUF6314 domain-containing protein</fullName>
    </recommendedName>
</protein>
<dbReference type="Proteomes" id="UP000617145">
    <property type="component" value="Unassembled WGS sequence"/>
</dbReference>
<reference evidence="2" key="1">
    <citation type="journal article" date="2014" name="Int. J. Syst. Evol. Microbiol.">
        <title>Complete genome sequence of Corynebacterium casei LMG S-19264T (=DSM 44701T), isolated from a smear-ripened cheese.</title>
        <authorList>
            <consortium name="US DOE Joint Genome Institute (JGI-PGF)"/>
            <person name="Walter F."/>
            <person name="Albersmeier A."/>
            <person name="Kalinowski J."/>
            <person name="Ruckert C."/>
        </authorList>
    </citation>
    <scope>NUCLEOTIDE SEQUENCE</scope>
    <source>
        <strain evidence="2">CGMCC 1.15762</strain>
    </source>
</reference>
<name>A0A8J3EGP0_9RHOB</name>
<keyword evidence="3" id="KW-1185">Reference proteome</keyword>
<comment type="caution">
    <text evidence="2">The sequence shown here is derived from an EMBL/GenBank/DDBJ whole genome shotgun (WGS) entry which is preliminary data.</text>
</comment>
<dbReference type="Pfam" id="PF19834">
    <property type="entry name" value="DUF6314"/>
    <property type="match status" value="1"/>
</dbReference>
<proteinExistence type="predicted"/>
<organism evidence="2 3">
    <name type="scientific">Salipiger pallidus</name>
    <dbReference type="NCBI Taxonomy" id="1775170"/>
    <lineage>
        <taxon>Bacteria</taxon>
        <taxon>Pseudomonadati</taxon>
        <taxon>Pseudomonadota</taxon>
        <taxon>Alphaproteobacteria</taxon>
        <taxon>Rhodobacterales</taxon>
        <taxon>Roseobacteraceae</taxon>
        <taxon>Salipiger</taxon>
    </lineage>
</organism>
<sequence length="133" mass="15489">MRLAEFIGEWSLEREISQADGGQARFEGMAEWRASGGGADYLERGELVMPTGRFAAERRYRWESDLSVWFDDGRFFHQVPEAGGETGHWCDPDQYDVSYDFSLWPLWLVRWQVRGPRKDYVMVSRYAPLEAKG</sequence>
<gene>
    <name evidence="2" type="ORF">GCM10011415_23890</name>
</gene>
<evidence type="ECO:0000313" key="3">
    <source>
        <dbReference type="Proteomes" id="UP000617145"/>
    </source>
</evidence>